<dbReference type="InterPro" id="IPR018062">
    <property type="entry name" value="HTH_AraC-typ_CS"/>
</dbReference>
<evidence type="ECO:0000256" key="1">
    <source>
        <dbReference type="ARBA" id="ARBA00023015"/>
    </source>
</evidence>
<dbReference type="Gene3D" id="1.10.10.60">
    <property type="entry name" value="Homeodomain-like"/>
    <property type="match status" value="1"/>
</dbReference>
<dbReference type="AlphaFoldDB" id="A0A9D2DV88"/>
<dbReference type="PROSITE" id="PS01124">
    <property type="entry name" value="HTH_ARAC_FAMILY_2"/>
    <property type="match status" value="1"/>
</dbReference>
<dbReference type="Pfam" id="PF12833">
    <property type="entry name" value="HTH_18"/>
    <property type="match status" value="1"/>
</dbReference>
<evidence type="ECO:0000256" key="3">
    <source>
        <dbReference type="ARBA" id="ARBA00023163"/>
    </source>
</evidence>
<dbReference type="GO" id="GO:0043565">
    <property type="term" value="F:sequence-specific DNA binding"/>
    <property type="evidence" value="ECO:0007669"/>
    <property type="project" value="InterPro"/>
</dbReference>
<dbReference type="EMBL" id="DXBU01000173">
    <property type="protein sequence ID" value="HIZ23649.1"/>
    <property type="molecule type" value="Genomic_DNA"/>
</dbReference>
<keyword evidence="3" id="KW-0804">Transcription</keyword>
<protein>
    <submittedName>
        <fullName evidence="5">AraC family transcriptional regulator</fullName>
    </submittedName>
</protein>
<accession>A0A9D2DV88</accession>
<feature type="domain" description="HTH araC/xylS-type" evidence="4">
    <location>
        <begin position="230"/>
        <end position="328"/>
    </location>
</feature>
<dbReference type="Proteomes" id="UP000824041">
    <property type="component" value="Unassembled WGS sequence"/>
</dbReference>
<proteinExistence type="predicted"/>
<evidence type="ECO:0000313" key="5">
    <source>
        <dbReference type="EMBL" id="HIZ23649.1"/>
    </source>
</evidence>
<dbReference type="PROSITE" id="PS00041">
    <property type="entry name" value="HTH_ARAC_FAMILY_1"/>
    <property type="match status" value="1"/>
</dbReference>
<evidence type="ECO:0000256" key="2">
    <source>
        <dbReference type="ARBA" id="ARBA00023125"/>
    </source>
</evidence>
<dbReference type="InterPro" id="IPR053142">
    <property type="entry name" value="PchR_regulatory_protein"/>
</dbReference>
<name>A0A9D2DV88_9FIRM</name>
<reference evidence="5" key="2">
    <citation type="submission" date="2021-04" db="EMBL/GenBank/DDBJ databases">
        <authorList>
            <person name="Gilroy R."/>
        </authorList>
    </citation>
    <scope>NUCLEOTIDE SEQUENCE</scope>
    <source>
        <strain evidence="5">14324</strain>
    </source>
</reference>
<evidence type="ECO:0000313" key="6">
    <source>
        <dbReference type="Proteomes" id="UP000824041"/>
    </source>
</evidence>
<sequence>MEQEPFLYIDKNLQDVPNGTLIVEHHFDKHREVNLFAASFQSNTDGKGKMSAYQIFPGIQLSLNYYHAGQASFQHDSHAHILEINHCRLGRIGWDFHNGTSIYLGPGDLALHSMECCADSAMMFPLGYCEGISISIDLAELETRSLPILKETPIDIEQINRTFCRADKSIALPSSPVIDSIFSPMYTVPEDIRLPYFKLKVQELLLYLGYLNPLPAGLTRYCSRQTATIKEIHAFLTEHLDRRYTIEELSKKYLINTSSLKEIFKGVYGLPVATYMKEYRIRKGMELLRQTDDSIAQIAAKVGYETQGKFTKAFKDIVKTTPTAFRKNINI</sequence>
<comment type="caution">
    <text evidence="5">The sequence shown here is derived from an EMBL/GenBank/DDBJ whole genome shotgun (WGS) entry which is preliminary data.</text>
</comment>
<dbReference type="InterPro" id="IPR009057">
    <property type="entry name" value="Homeodomain-like_sf"/>
</dbReference>
<keyword evidence="2" id="KW-0238">DNA-binding</keyword>
<dbReference type="PANTHER" id="PTHR47893">
    <property type="entry name" value="REGULATORY PROTEIN PCHR"/>
    <property type="match status" value="1"/>
</dbReference>
<dbReference type="SUPFAM" id="SSF46689">
    <property type="entry name" value="Homeodomain-like"/>
    <property type="match status" value="1"/>
</dbReference>
<organism evidence="5 6">
    <name type="scientific">Candidatus Blautia faecigallinarum</name>
    <dbReference type="NCBI Taxonomy" id="2838488"/>
    <lineage>
        <taxon>Bacteria</taxon>
        <taxon>Bacillati</taxon>
        <taxon>Bacillota</taxon>
        <taxon>Clostridia</taxon>
        <taxon>Lachnospirales</taxon>
        <taxon>Lachnospiraceae</taxon>
        <taxon>Blautia</taxon>
    </lineage>
</organism>
<dbReference type="GO" id="GO:0003700">
    <property type="term" value="F:DNA-binding transcription factor activity"/>
    <property type="evidence" value="ECO:0007669"/>
    <property type="project" value="InterPro"/>
</dbReference>
<gene>
    <name evidence="5" type="ORF">IAA21_12815</name>
</gene>
<dbReference type="SMART" id="SM00342">
    <property type="entry name" value="HTH_ARAC"/>
    <property type="match status" value="1"/>
</dbReference>
<dbReference type="PANTHER" id="PTHR47893:SF1">
    <property type="entry name" value="REGULATORY PROTEIN PCHR"/>
    <property type="match status" value="1"/>
</dbReference>
<dbReference type="InterPro" id="IPR018060">
    <property type="entry name" value="HTH_AraC"/>
</dbReference>
<keyword evidence="1" id="KW-0805">Transcription regulation</keyword>
<evidence type="ECO:0000259" key="4">
    <source>
        <dbReference type="PROSITE" id="PS01124"/>
    </source>
</evidence>
<reference evidence="5" key="1">
    <citation type="journal article" date="2021" name="PeerJ">
        <title>Extensive microbial diversity within the chicken gut microbiome revealed by metagenomics and culture.</title>
        <authorList>
            <person name="Gilroy R."/>
            <person name="Ravi A."/>
            <person name="Getino M."/>
            <person name="Pursley I."/>
            <person name="Horton D.L."/>
            <person name="Alikhan N.F."/>
            <person name="Baker D."/>
            <person name="Gharbi K."/>
            <person name="Hall N."/>
            <person name="Watson M."/>
            <person name="Adriaenssens E.M."/>
            <person name="Foster-Nyarko E."/>
            <person name="Jarju S."/>
            <person name="Secka A."/>
            <person name="Antonio M."/>
            <person name="Oren A."/>
            <person name="Chaudhuri R.R."/>
            <person name="La Ragione R."/>
            <person name="Hildebrand F."/>
            <person name="Pallen M.J."/>
        </authorList>
    </citation>
    <scope>NUCLEOTIDE SEQUENCE</scope>
    <source>
        <strain evidence="5">14324</strain>
    </source>
</reference>